<dbReference type="KEGG" id="cluj:IAU68_02380"/>
<reference evidence="4 5" key="1">
    <citation type="submission" date="2020-08" db="EMBL/GenBank/DDBJ databases">
        <title>novel species in genus Corynebacterium.</title>
        <authorList>
            <person name="Zhang G."/>
        </authorList>
    </citation>
    <scope>NUCLEOTIDE SEQUENCE [LARGE SCALE GENOMIC DNA]</scope>
    <source>
        <strain evidence="4 5">zg-917</strain>
        <strain evidence="3">Zg-917</strain>
    </source>
</reference>
<evidence type="ECO:0000313" key="4">
    <source>
        <dbReference type="Proteomes" id="UP000516235"/>
    </source>
</evidence>
<dbReference type="EMBL" id="CP061032">
    <property type="protein sequence ID" value="QNP90650.1"/>
    <property type="molecule type" value="Genomic_DNA"/>
</dbReference>
<gene>
    <name evidence="2" type="ORF">H7348_07185</name>
    <name evidence="3" type="ORF">IAU68_02380</name>
</gene>
<name>A0A7H0K034_9CORY</name>
<evidence type="ECO:0000313" key="3">
    <source>
        <dbReference type="EMBL" id="QNP90650.1"/>
    </source>
</evidence>
<sequence length="155" mass="17066">MNVFRRCCRPGCGRPAVATLIYAYADSTAVIGPLAPAPDPHAWDLCERHSAQITAPVGWEMVRVEHVELDDDTDPDNSDITALAEAVREAGRLTTGLVDTTQDPIEYEASRDFNDPETSNHPVHRTKRVEEQIAAAKAARRSHLRIVPDPDEGTQ</sequence>
<dbReference type="Proteomes" id="UP000516235">
    <property type="component" value="Chromosome"/>
</dbReference>
<dbReference type="RefSeq" id="WP_171194229.1">
    <property type="nucleotide sequence ID" value="NZ_CP061032.1"/>
</dbReference>
<proteinExistence type="predicted"/>
<feature type="region of interest" description="Disordered" evidence="1">
    <location>
        <begin position="96"/>
        <end position="126"/>
    </location>
</feature>
<dbReference type="Proteomes" id="UP000642876">
    <property type="component" value="Unassembled WGS sequence"/>
</dbReference>
<evidence type="ECO:0000313" key="5">
    <source>
        <dbReference type="Proteomes" id="UP000642876"/>
    </source>
</evidence>
<protein>
    <submittedName>
        <fullName evidence="3">DUF3499 domain-containing protein</fullName>
    </submittedName>
</protein>
<dbReference type="Pfam" id="PF12005">
    <property type="entry name" value="DUF3499"/>
    <property type="match status" value="1"/>
</dbReference>
<organism evidence="3 4">
    <name type="scientific">Corynebacterium lujinxingii</name>
    <dbReference type="NCBI Taxonomy" id="2763010"/>
    <lineage>
        <taxon>Bacteria</taxon>
        <taxon>Bacillati</taxon>
        <taxon>Actinomycetota</taxon>
        <taxon>Actinomycetes</taxon>
        <taxon>Mycobacteriales</taxon>
        <taxon>Corynebacteriaceae</taxon>
        <taxon>Corynebacterium</taxon>
    </lineage>
</organism>
<dbReference type="AlphaFoldDB" id="A0A7H0K034"/>
<evidence type="ECO:0000256" key="1">
    <source>
        <dbReference type="SAM" id="MobiDB-lite"/>
    </source>
</evidence>
<dbReference type="EMBL" id="JACMYE010000005">
    <property type="protein sequence ID" value="MBC3179093.1"/>
    <property type="molecule type" value="Genomic_DNA"/>
</dbReference>
<accession>A0A7H0K034</accession>
<evidence type="ECO:0000313" key="2">
    <source>
        <dbReference type="EMBL" id="MBC3179093.1"/>
    </source>
</evidence>
<dbReference type="InterPro" id="IPR021888">
    <property type="entry name" value="DUF3499"/>
</dbReference>
<keyword evidence="5" id="KW-1185">Reference proteome</keyword>